<gene>
    <name evidence="2" type="ORF">MAM_03157</name>
</gene>
<feature type="chain" id="PRO_5002081763" evidence="1">
    <location>
        <begin position="18"/>
        <end position="150"/>
    </location>
</feature>
<dbReference type="EMBL" id="AZHE01000006">
    <property type="protein sequence ID" value="KHN98695.1"/>
    <property type="molecule type" value="Genomic_DNA"/>
</dbReference>
<feature type="signal peptide" evidence="1">
    <location>
        <begin position="1"/>
        <end position="17"/>
    </location>
</feature>
<evidence type="ECO:0000313" key="2">
    <source>
        <dbReference type="EMBL" id="KHN98695.1"/>
    </source>
</evidence>
<keyword evidence="1" id="KW-0732">Signal</keyword>
<accession>A0A0B2X0T9</accession>
<comment type="caution">
    <text evidence="2">The sequence shown here is derived from an EMBL/GenBank/DDBJ whole genome shotgun (WGS) entry which is preliminary data.</text>
</comment>
<evidence type="ECO:0000313" key="3">
    <source>
        <dbReference type="Proteomes" id="UP000030816"/>
    </source>
</evidence>
<dbReference type="RefSeq" id="XP_040679761.1">
    <property type="nucleotide sequence ID" value="XM_040821956.1"/>
</dbReference>
<dbReference type="Proteomes" id="UP000030816">
    <property type="component" value="Unassembled WGS sequence"/>
</dbReference>
<dbReference type="GeneID" id="63737612"/>
<dbReference type="OrthoDB" id="5153655at2759"/>
<dbReference type="AlphaFoldDB" id="A0A0B2X0T9"/>
<dbReference type="HOGENOM" id="CLU_1740966_0_0_1"/>
<name>A0A0B2X0T9_METAS</name>
<proteinExistence type="predicted"/>
<evidence type="ECO:0000256" key="1">
    <source>
        <dbReference type="SAM" id="SignalP"/>
    </source>
</evidence>
<keyword evidence="3" id="KW-1185">Reference proteome</keyword>
<sequence>MKAGIAMLASLAGCALAVPATSQGGQRVGCGHGPAEPEPIWAEKDSYRDCQKKLPNNTCVRAMYHLQGSNARFQMNCQTGDLQNRTEPHAISMNYFPKNLFPDGPKCGKVEGGLVILTADDYGDVCEKCFDSVADKPADSVADKPTELGA</sequence>
<organism evidence="2 3">
    <name type="scientific">Metarhizium album (strain ARSEF 1941)</name>
    <dbReference type="NCBI Taxonomy" id="1081103"/>
    <lineage>
        <taxon>Eukaryota</taxon>
        <taxon>Fungi</taxon>
        <taxon>Dikarya</taxon>
        <taxon>Ascomycota</taxon>
        <taxon>Pezizomycotina</taxon>
        <taxon>Sordariomycetes</taxon>
        <taxon>Hypocreomycetidae</taxon>
        <taxon>Hypocreales</taxon>
        <taxon>Clavicipitaceae</taxon>
        <taxon>Metarhizium</taxon>
    </lineage>
</organism>
<reference evidence="2 3" key="1">
    <citation type="journal article" date="2014" name="Proc. Natl. Acad. Sci. U.S.A.">
        <title>Trajectory and genomic determinants of fungal-pathogen speciation and host adaptation.</title>
        <authorList>
            <person name="Hu X."/>
            <person name="Xiao G."/>
            <person name="Zheng P."/>
            <person name="Shang Y."/>
            <person name="Su Y."/>
            <person name="Zhang X."/>
            <person name="Liu X."/>
            <person name="Zhan S."/>
            <person name="St Leger R.J."/>
            <person name="Wang C."/>
        </authorList>
    </citation>
    <scope>NUCLEOTIDE SEQUENCE [LARGE SCALE GENOMIC DNA]</scope>
    <source>
        <strain evidence="2 3">ARSEF 1941</strain>
    </source>
</reference>
<protein>
    <submittedName>
        <fullName evidence="2">Uncharacterized protein</fullName>
    </submittedName>
</protein>